<feature type="signal peptide" evidence="6">
    <location>
        <begin position="1"/>
        <end position="19"/>
    </location>
</feature>
<dbReference type="GO" id="GO:0043190">
    <property type="term" value="C:ATP-binding cassette (ABC) transporter complex"/>
    <property type="evidence" value="ECO:0007669"/>
    <property type="project" value="InterPro"/>
</dbReference>
<dbReference type="Gene3D" id="3.10.105.10">
    <property type="entry name" value="Dipeptide-binding Protein, Domain 3"/>
    <property type="match status" value="1"/>
</dbReference>
<dbReference type="GO" id="GO:0030288">
    <property type="term" value="C:outer membrane-bounded periplasmic space"/>
    <property type="evidence" value="ECO:0007669"/>
    <property type="project" value="UniProtKB-ARBA"/>
</dbReference>
<dbReference type="GO" id="GO:1904680">
    <property type="term" value="F:peptide transmembrane transporter activity"/>
    <property type="evidence" value="ECO:0007669"/>
    <property type="project" value="TreeGrafter"/>
</dbReference>
<keyword evidence="3" id="KW-0813">Transport</keyword>
<dbReference type="AlphaFoldDB" id="A0A223D3G3"/>
<keyword evidence="9" id="KW-1185">Reference proteome</keyword>
<dbReference type="InterPro" id="IPR023765">
    <property type="entry name" value="SBP_5_CS"/>
</dbReference>
<comment type="similarity">
    <text evidence="2">Belongs to the bacterial solute-binding protein 5 family.</text>
</comment>
<name>A0A223D3G3_9BACL</name>
<feature type="chain" id="PRO_5039141946" description="Solute-binding protein family 5 domain-containing protein" evidence="6">
    <location>
        <begin position="20"/>
        <end position="545"/>
    </location>
</feature>
<dbReference type="PROSITE" id="PS51257">
    <property type="entry name" value="PROKAR_LIPOPROTEIN"/>
    <property type="match status" value="1"/>
</dbReference>
<organism evidence="8 9">
    <name type="scientific">Tumebacillus algifaecis</name>
    <dbReference type="NCBI Taxonomy" id="1214604"/>
    <lineage>
        <taxon>Bacteria</taxon>
        <taxon>Bacillati</taxon>
        <taxon>Bacillota</taxon>
        <taxon>Bacilli</taxon>
        <taxon>Bacillales</taxon>
        <taxon>Alicyclobacillaceae</taxon>
        <taxon>Tumebacillus</taxon>
    </lineage>
</organism>
<keyword evidence="5" id="KW-0653">Protein transport</keyword>
<dbReference type="PANTHER" id="PTHR30290">
    <property type="entry name" value="PERIPLASMIC BINDING COMPONENT OF ABC TRANSPORTER"/>
    <property type="match status" value="1"/>
</dbReference>
<dbReference type="RefSeq" id="WP_094237153.1">
    <property type="nucleotide sequence ID" value="NZ_CP022657.1"/>
</dbReference>
<dbReference type="InterPro" id="IPR039424">
    <property type="entry name" value="SBP_5"/>
</dbReference>
<dbReference type="Pfam" id="PF00496">
    <property type="entry name" value="SBP_bac_5"/>
    <property type="match status" value="1"/>
</dbReference>
<dbReference type="FunFam" id="3.10.105.10:FF:000001">
    <property type="entry name" value="Oligopeptide ABC transporter, oligopeptide-binding protein"/>
    <property type="match status" value="1"/>
</dbReference>
<dbReference type="InterPro" id="IPR000914">
    <property type="entry name" value="SBP_5_dom"/>
</dbReference>
<comment type="subcellular location">
    <subcellularLocation>
        <location evidence="1">Cell membrane</location>
        <topology evidence="1">Lipid-anchor</topology>
    </subcellularLocation>
</comment>
<dbReference type="Proteomes" id="UP000214688">
    <property type="component" value="Chromosome"/>
</dbReference>
<evidence type="ECO:0000256" key="5">
    <source>
        <dbReference type="ARBA" id="ARBA00022856"/>
    </source>
</evidence>
<evidence type="ECO:0000256" key="6">
    <source>
        <dbReference type="SAM" id="SignalP"/>
    </source>
</evidence>
<keyword evidence="4 6" id="KW-0732">Signal</keyword>
<evidence type="ECO:0000256" key="3">
    <source>
        <dbReference type="ARBA" id="ARBA00022448"/>
    </source>
</evidence>
<evidence type="ECO:0000256" key="4">
    <source>
        <dbReference type="ARBA" id="ARBA00022729"/>
    </source>
</evidence>
<dbReference type="EMBL" id="CP022657">
    <property type="protein sequence ID" value="ASS75914.1"/>
    <property type="molecule type" value="Genomic_DNA"/>
</dbReference>
<evidence type="ECO:0000256" key="1">
    <source>
        <dbReference type="ARBA" id="ARBA00004193"/>
    </source>
</evidence>
<feature type="domain" description="Solute-binding protein family 5" evidence="7">
    <location>
        <begin position="83"/>
        <end position="464"/>
    </location>
</feature>
<dbReference type="GO" id="GO:0015833">
    <property type="term" value="P:peptide transport"/>
    <property type="evidence" value="ECO:0007669"/>
    <property type="project" value="UniProtKB-KW"/>
</dbReference>
<gene>
    <name evidence="8" type="ORF">CIG75_13730</name>
</gene>
<dbReference type="OrthoDB" id="48318at2"/>
<reference evidence="8 9" key="1">
    <citation type="journal article" date="2015" name="Int. J. Syst. Evol. Microbiol.">
        <title>Tumebacillus algifaecis sp. nov., isolated from decomposing algal scum.</title>
        <authorList>
            <person name="Wu Y.F."/>
            <person name="Zhang B."/>
            <person name="Xing P."/>
            <person name="Wu Q.L."/>
            <person name="Liu S.J."/>
        </authorList>
    </citation>
    <scope>NUCLEOTIDE SEQUENCE [LARGE SCALE GENOMIC DNA]</scope>
    <source>
        <strain evidence="8 9">THMBR28</strain>
    </source>
</reference>
<evidence type="ECO:0000313" key="9">
    <source>
        <dbReference type="Proteomes" id="UP000214688"/>
    </source>
</evidence>
<sequence length="545" mass="60928">MAKKWLTIGLAASMVATLAAGCGNDDSTGEKTENKKEAQELNLVLSDEIPTMDISKATNTLSFTTFAQVNEGLVRTGKDGKAEAGVAKDWEISPDGLTYTFHLRDDAKWSNGDAVTAHDFEYSWKRTLNPETGAQYSFMVAWVKGGTEYNSGKGSADQVAVKAKDDKTLEVTLDHPIPFFIEQMAFPTFFPQNKKFVEAQGNKYGADAATALYNGPFKMTAWEHEQSVVIERNDTYWNNKRTKLDKVNFQVVKDSNAAVNLYESGMVDRSGLVRDQVDNYKSSAEFATVPELVTAYLQYNQRVKAFTSAKVRQAITWAVDGDAYADVIYHNGSVGATGYTPKGMSNGQGGDFTKDVGDLIKRKDNVSKAKATLAEGLKEVGLTEFPKIKLLADDGDVGKKAAEFVKEQIRQNLGVDVEVENVPYKLRLEKSHGHDFDMVISLWGADYNDPMTFLDMFITDGDFNDPKWSNKEYDEFIKKAQLETDPKKRMNYLYDAEKLLMKEMPIGPLTFRGRAFVMKPYVKDFRILSFGPDYDLIDTYVEGKK</sequence>
<proteinExistence type="inferred from homology"/>
<dbReference type="KEGG" id="tab:CIG75_13730"/>
<evidence type="ECO:0000313" key="8">
    <source>
        <dbReference type="EMBL" id="ASS75914.1"/>
    </source>
</evidence>
<evidence type="ECO:0000259" key="7">
    <source>
        <dbReference type="Pfam" id="PF00496"/>
    </source>
</evidence>
<protein>
    <recommendedName>
        <fullName evidence="7">Solute-binding protein family 5 domain-containing protein</fullName>
    </recommendedName>
</protein>
<dbReference type="SUPFAM" id="SSF53850">
    <property type="entry name" value="Periplasmic binding protein-like II"/>
    <property type="match status" value="1"/>
</dbReference>
<keyword evidence="5" id="KW-0571">Peptide transport</keyword>
<accession>A0A223D3G3</accession>
<dbReference type="Gene3D" id="3.90.76.10">
    <property type="entry name" value="Dipeptide-binding Protein, Domain 1"/>
    <property type="match status" value="1"/>
</dbReference>
<dbReference type="InterPro" id="IPR030678">
    <property type="entry name" value="Peptide/Ni-bd"/>
</dbReference>
<dbReference type="PIRSF" id="PIRSF002741">
    <property type="entry name" value="MppA"/>
    <property type="match status" value="1"/>
</dbReference>
<dbReference type="Gene3D" id="3.40.190.10">
    <property type="entry name" value="Periplasmic binding protein-like II"/>
    <property type="match status" value="1"/>
</dbReference>
<dbReference type="PANTHER" id="PTHR30290:SF10">
    <property type="entry name" value="PERIPLASMIC OLIGOPEPTIDE-BINDING PROTEIN-RELATED"/>
    <property type="match status" value="1"/>
</dbReference>
<dbReference type="CDD" id="cd08504">
    <property type="entry name" value="PBP2_OppA"/>
    <property type="match status" value="1"/>
</dbReference>
<dbReference type="FunFam" id="3.90.76.10:FF:000001">
    <property type="entry name" value="Oligopeptide ABC transporter substrate-binding protein"/>
    <property type="match status" value="1"/>
</dbReference>
<dbReference type="PROSITE" id="PS01040">
    <property type="entry name" value="SBP_BACTERIAL_5"/>
    <property type="match status" value="1"/>
</dbReference>
<evidence type="ECO:0000256" key="2">
    <source>
        <dbReference type="ARBA" id="ARBA00005695"/>
    </source>
</evidence>